<sequence>MHRTVDNALQARGQSFTRGALQSEFPGVGASMEGGGVPAAPLLPQPGTVPPSRAPSVPLLCADAASVRSIHRSEPGATIPAPEHPPRSRAGPLRRRASASRPGPLQRRLSSSLGPRWPIHLLMGCYYFRCPIRGPPPRQLRAPLRPTGAPGAAPALRAAQRSSGRG</sequence>
<evidence type="ECO:0000313" key="2">
    <source>
        <dbReference type="EMBL" id="KAJ1111231.1"/>
    </source>
</evidence>
<feature type="region of interest" description="Disordered" evidence="1">
    <location>
        <begin position="137"/>
        <end position="166"/>
    </location>
</feature>
<gene>
    <name evidence="2" type="ORF">NDU88_008567</name>
</gene>
<reference evidence="2" key="1">
    <citation type="journal article" date="2022" name="bioRxiv">
        <title>Sequencing and chromosome-scale assembly of the giantPleurodeles waltlgenome.</title>
        <authorList>
            <person name="Brown T."/>
            <person name="Elewa A."/>
            <person name="Iarovenko S."/>
            <person name="Subramanian E."/>
            <person name="Araus A.J."/>
            <person name="Petzold A."/>
            <person name="Susuki M."/>
            <person name="Suzuki K.-i.T."/>
            <person name="Hayashi T."/>
            <person name="Toyoda A."/>
            <person name="Oliveira C."/>
            <person name="Osipova E."/>
            <person name="Leigh N.D."/>
            <person name="Simon A."/>
            <person name="Yun M.H."/>
        </authorList>
    </citation>
    <scope>NUCLEOTIDE SEQUENCE</scope>
    <source>
        <strain evidence="2">20211129_DDA</strain>
        <tissue evidence="2">Liver</tissue>
    </source>
</reference>
<dbReference type="Proteomes" id="UP001066276">
    <property type="component" value="Chromosome 9"/>
</dbReference>
<accession>A0AAV7N5D0</accession>
<dbReference type="AlphaFoldDB" id="A0AAV7N5D0"/>
<dbReference type="EMBL" id="JANPWB010000013">
    <property type="protein sequence ID" value="KAJ1111231.1"/>
    <property type="molecule type" value="Genomic_DNA"/>
</dbReference>
<proteinExistence type="predicted"/>
<feature type="compositionally biased region" description="Low complexity" evidence="1">
    <location>
        <begin position="139"/>
        <end position="166"/>
    </location>
</feature>
<evidence type="ECO:0000256" key="1">
    <source>
        <dbReference type="SAM" id="MobiDB-lite"/>
    </source>
</evidence>
<comment type="caution">
    <text evidence="2">The sequence shown here is derived from an EMBL/GenBank/DDBJ whole genome shotgun (WGS) entry which is preliminary data.</text>
</comment>
<evidence type="ECO:0000313" key="3">
    <source>
        <dbReference type="Proteomes" id="UP001066276"/>
    </source>
</evidence>
<keyword evidence="3" id="KW-1185">Reference proteome</keyword>
<organism evidence="2 3">
    <name type="scientific">Pleurodeles waltl</name>
    <name type="common">Iberian ribbed newt</name>
    <dbReference type="NCBI Taxonomy" id="8319"/>
    <lineage>
        <taxon>Eukaryota</taxon>
        <taxon>Metazoa</taxon>
        <taxon>Chordata</taxon>
        <taxon>Craniata</taxon>
        <taxon>Vertebrata</taxon>
        <taxon>Euteleostomi</taxon>
        <taxon>Amphibia</taxon>
        <taxon>Batrachia</taxon>
        <taxon>Caudata</taxon>
        <taxon>Salamandroidea</taxon>
        <taxon>Salamandridae</taxon>
        <taxon>Pleurodelinae</taxon>
        <taxon>Pleurodeles</taxon>
    </lineage>
</organism>
<protein>
    <submittedName>
        <fullName evidence="2">Uncharacterized protein</fullName>
    </submittedName>
</protein>
<feature type="region of interest" description="Disordered" evidence="1">
    <location>
        <begin position="70"/>
        <end position="112"/>
    </location>
</feature>
<feature type="region of interest" description="Disordered" evidence="1">
    <location>
        <begin position="27"/>
        <end position="53"/>
    </location>
</feature>
<feature type="compositionally biased region" description="Pro residues" evidence="1">
    <location>
        <begin position="41"/>
        <end position="53"/>
    </location>
</feature>
<name>A0AAV7N5D0_PLEWA</name>